<keyword evidence="5 7" id="KW-1133">Transmembrane helix</keyword>
<keyword evidence="3" id="KW-1003">Cell membrane</keyword>
<accession>A0A7Z1B0P8</accession>
<dbReference type="InterPro" id="IPR050833">
    <property type="entry name" value="Poly_Biosynth_Transport"/>
</dbReference>
<feature type="transmembrane region" description="Helical" evidence="7">
    <location>
        <begin position="286"/>
        <end position="306"/>
    </location>
</feature>
<reference evidence="8 9" key="1">
    <citation type="submission" date="2016-12" db="EMBL/GenBank/DDBJ databases">
        <title>The draft genome sequence of Actinophytocola xinjiangensis.</title>
        <authorList>
            <person name="Wang W."/>
            <person name="Yuan L."/>
        </authorList>
    </citation>
    <scope>NUCLEOTIDE SEQUENCE [LARGE SCALE GENOMIC DNA]</scope>
    <source>
        <strain evidence="8 9">CGMCC 4.4663</strain>
    </source>
</reference>
<evidence type="ECO:0000256" key="3">
    <source>
        <dbReference type="ARBA" id="ARBA00022475"/>
    </source>
</evidence>
<dbReference type="AlphaFoldDB" id="A0A7Z1B0P8"/>
<feature type="transmembrane region" description="Helical" evidence="7">
    <location>
        <begin position="207"/>
        <end position="232"/>
    </location>
</feature>
<feature type="transmembrane region" description="Helical" evidence="7">
    <location>
        <begin position="147"/>
        <end position="168"/>
    </location>
</feature>
<feature type="transmembrane region" description="Helical" evidence="7">
    <location>
        <begin position="318"/>
        <end position="340"/>
    </location>
</feature>
<dbReference type="OrthoDB" id="149157at2"/>
<evidence type="ECO:0000256" key="5">
    <source>
        <dbReference type="ARBA" id="ARBA00022989"/>
    </source>
</evidence>
<feature type="transmembrane region" description="Helical" evidence="7">
    <location>
        <begin position="409"/>
        <end position="434"/>
    </location>
</feature>
<evidence type="ECO:0000313" key="9">
    <source>
        <dbReference type="Proteomes" id="UP000185696"/>
    </source>
</evidence>
<gene>
    <name evidence="8" type="ORF">BLA60_10030</name>
</gene>
<keyword evidence="9" id="KW-1185">Reference proteome</keyword>
<comment type="subcellular location">
    <subcellularLocation>
        <location evidence="1">Cell membrane</location>
        <topology evidence="1">Multi-pass membrane protein</topology>
    </subcellularLocation>
</comment>
<comment type="similarity">
    <text evidence="2">Belongs to the polysaccharide synthase family.</text>
</comment>
<comment type="caution">
    <text evidence="8">The sequence shown here is derived from an EMBL/GenBank/DDBJ whole genome shotgun (WGS) entry which is preliminary data.</text>
</comment>
<sequence>MSVLGARAVRGTLWLGLVNLVSKGSQVAVTVALAAFLTEDGLGAVALAVALVNIGQVVQAMGVYDVVGRTTGDPRRLAATVLTLSVGTGIVLAAVLAVAAGPLAALLGSPQAAPLLRLAAVSLPFSAAGGVQLALMHRRLDFRRRLLPDAGSAVLGAALTVALAAAGIGPLSLVAGLLCTSVTLPVLAWAVGVPPRPGWDRAAAAEALRWIAVVGPAAVVAILLTTVDYLAIGHVLGPAAVGVYSLAFRIAWMPYVLVAVVLAAVAFPVYTRLVRDGEGLAAATARFTRATSVVCGGLYLVAALLADHVTVLGQRWAPAGPVLVLLCGYGLAMSLLQTWYQTIKAAGPARRYLLLELTHLAVLAAALAAGTRHGLAVVAGAQAVVAWLLVVLTWRTLVRAGLAFPAADLADIAVGVVAAAVPCVAVALLSDWWLGPPASVPAALAEALVLAAVYTGASLLTHRGAVRELRARGGVR</sequence>
<feature type="transmembrane region" description="Helical" evidence="7">
    <location>
        <begin position="440"/>
        <end position="460"/>
    </location>
</feature>
<dbReference type="PANTHER" id="PTHR30250:SF10">
    <property type="entry name" value="LIPOPOLYSACCHARIDE BIOSYNTHESIS PROTEIN WZXC"/>
    <property type="match status" value="1"/>
</dbReference>
<evidence type="ECO:0000256" key="7">
    <source>
        <dbReference type="SAM" id="Phobius"/>
    </source>
</evidence>
<dbReference type="PANTHER" id="PTHR30250">
    <property type="entry name" value="PST FAMILY PREDICTED COLANIC ACID TRANSPORTER"/>
    <property type="match status" value="1"/>
</dbReference>
<feature type="transmembrane region" description="Helical" evidence="7">
    <location>
        <begin position="79"/>
        <end position="103"/>
    </location>
</feature>
<dbReference type="RefSeq" id="WP_075132498.1">
    <property type="nucleotide sequence ID" value="NZ_MSIF01000003.1"/>
</dbReference>
<feature type="transmembrane region" description="Helical" evidence="7">
    <location>
        <begin position="115"/>
        <end position="135"/>
    </location>
</feature>
<feature type="transmembrane region" description="Helical" evidence="7">
    <location>
        <begin position="12"/>
        <end position="36"/>
    </location>
</feature>
<name>A0A7Z1B0P8_9PSEU</name>
<feature type="transmembrane region" description="Helical" evidence="7">
    <location>
        <begin position="252"/>
        <end position="274"/>
    </location>
</feature>
<dbReference type="GO" id="GO:0005886">
    <property type="term" value="C:plasma membrane"/>
    <property type="evidence" value="ECO:0007669"/>
    <property type="project" value="UniProtKB-SubCell"/>
</dbReference>
<dbReference type="Pfam" id="PF13440">
    <property type="entry name" value="Polysacc_synt_3"/>
    <property type="match status" value="1"/>
</dbReference>
<protein>
    <submittedName>
        <fullName evidence="8">Polysaccharide biosynthesis protein</fullName>
    </submittedName>
</protein>
<keyword evidence="4 7" id="KW-0812">Transmembrane</keyword>
<organism evidence="8 9">
    <name type="scientific">Actinophytocola xinjiangensis</name>
    <dbReference type="NCBI Taxonomy" id="485602"/>
    <lineage>
        <taxon>Bacteria</taxon>
        <taxon>Bacillati</taxon>
        <taxon>Actinomycetota</taxon>
        <taxon>Actinomycetes</taxon>
        <taxon>Pseudonocardiales</taxon>
        <taxon>Pseudonocardiaceae</taxon>
    </lineage>
</organism>
<feature type="transmembrane region" description="Helical" evidence="7">
    <location>
        <begin position="42"/>
        <end position="67"/>
    </location>
</feature>
<feature type="transmembrane region" description="Helical" evidence="7">
    <location>
        <begin position="174"/>
        <end position="195"/>
    </location>
</feature>
<evidence type="ECO:0000256" key="6">
    <source>
        <dbReference type="ARBA" id="ARBA00023136"/>
    </source>
</evidence>
<feature type="transmembrane region" description="Helical" evidence="7">
    <location>
        <begin position="375"/>
        <end position="397"/>
    </location>
</feature>
<keyword evidence="6 7" id="KW-0472">Membrane</keyword>
<evidence type="ECO:0000256" key="2">
    <source>
        <dbReference type="ARBA" id="ARBA00007430"/>
    </source>
</evidence>
<dbReference type="Proteomes" id="UP000185696">
    <property type="component" value="Unassembled WGS sequence"/>
</dbReference>
<evidence type="ECO:0000313" key="8">
    <source>
        <dbReference type="EMBL" id="OLF12307.1"/>
    </source>
</evidence>
<evidence type="ECO:0000256" key="4">
    <source>
        <dbReference type="ARBA" id="ARBA00022692"/>
    </source>
</evidence>
<feature type="transmembrane region" description="Helical" evidence="7">
    <location>
        <begin position="352"/>
        <end position="369"/>
    </location>
</feature>
<proteinExistence type="inferred from homology"/>
<evidence type="ECO:0000256" key="1">
    <source>
        <dbReference type="ARBA" id="ARBA00004651"/>
    </source>
</evidence>
<dbReference type="EMBL" id="MSIF01000003">
    <property type="protein sequence ID" value="OLF12307.1"/>
    <property type="molecule type" value="Genomic_DNA"/>
</dbReference>